<name>A0A174NRH2_PARDI</name>
<evidence type="ECO:0000313" key="1">
    <source>
        <dbReference type="EMBL" id="CUP51274.1"/>
    </source>
</evidence>
<dbReference type="Proteomes" id="UP000310032">
    <property type="component" value="Unassembled WGS sequence"/>
</dbReference>
<evidence type="ECO:0000313" key="4">
    <source>
        <dbReference type="Proteomes" id="UP000310032"/>
    </source>
</evidence>
<evidence type="ECO:0000313" key="3">
    <source>
        <dbReference type="Proteomes" id="UP000095332"/>
    </source>
</evidence>
<dbReference type="EMBL" id="SRYM01000052">
    <property type="protein sequence ID" value="TGY55161.1"/>
    <property type="molecule type" value="Genomic_DNA"/>
</dbReference>
<organism evidence="1 3">
    <name type="scientific">Parabacteroides distasonis</name>
    <dbReference type="NCBI Taxonomy" id="823"/>
    <lineage>
        <taxon>Bacteria</taxon>
        <taxon>Pseudomonadati</taxon>
        <taxon>Bacteroidota</taxon>
        <taxon>Bacteroidia</taxon>
        <taxon>Bacteroidales</taxon>
        <taxon>Tannerellaceae</taxon>
        <taxon>Parabacteroides</taxon>
    </lineage>
</organism>
<gene>
    <name evidence="2" type="ORF">E5342_15095</name>
    <name evidence="1" type="ORF">ERS852560_00162</name>
</gene>
<evidence type="ECO:0000313" key="2">
    <source>
        <dbReference type="EMBL" id="TGY55161.1"/>
    </source>
</evidence>
<reference evidence="1 3" key="1">
    <citation type="submission" date="2015-09" db="EMBL/GenBank/DDBJ databases">
        <authorList>
            <consortium name="Pathogen Informatics"/>
        </authorList>
    </citation>
    <scope>NUCLEOTIDE SEQUENCE [LARGE SCALE GENOMIC DNA]</scope>
    <source>
        <strain evidence="1 3">2789STDY5834948</strain>
    </source>
</reference>
<proteinExistence type="predicted"/>
<sequence>MIKLFKEIILNYRVKRAVKMAKELSEVSKRKYIVLMVAGVPKVYSKQELKSLIARRVFKKGTTIQDLERRAILITA</sequence>
<dbReference type="Proteomes" id="UP000095332">
    <property type="component" value="Unassembled WGS sequence"/>
</dbReference>
<dbReference type="EMBL" id="CZBM01000001">
    <property type="protein sequence ID" value="CUP51274.1"/>
    <property type="molecule type" value="Genomic_DNA"/>
</dbReference>
<dbReference type="RefSeq" id="WP_057327593.1">
    <property type="nucleotide sequence ID" value="NZ_CZBM01000001.1"/>
</dbReference>
<reference evidence="2 4" key="2">
    <citation type="submission" date="2019-04" db="EMBL/GenBank/DDBJ databases">
        <title>Microbes associate with the intestines of laboratory mice.</title>
        <authorList>
            <person name="Navarre W."/>
            <person name="Wong E."/>
            <person name="Huang K."/>
            <person name="Tropini C."/>
            <person name="Ng K."/>
            <person name="Yu B."/>
        </authorList>
    </citation>
    <scope>NUCLEOTIDE SEQUENCE [LARGE SCALE GENOMIC DNA]</scope>
    <source>
        <strain evidence="2 4">NM39_I3</strain>
    </source>
</reference>
<accession>A0A174NRH2</accession>
<dbReference type="AlphaFoldDB" id="A0A174NRH2"/>
<protein>
    <submittedName>
        <fullName evidence="1">Uncharacterized protein</fullName>
    </submittedName>
</protein>